<accession>A0A7R8YTH8</accession>
<dbReference type="EMBL" id="LR899011">
    <property type="protein sequence ID" value="CAD7084752.1"/>
    <property type="molecule type" value="Genomic_DNA"/>
</dbReference>
<proteinExistence type="inferred from homology"/>
<feature type="region of interest" description="Disordered" evidence="2">
    <location>
        <begin position="316"/>
        <end position="391"/>
    </location>
</feature>
<dbReference type="OMA" id="YGQRRGW"/>
<name>A0A7R8YTH8_HERIL</name>
<protein>
    <recommendedName>
        <fullName evidence="3">SKI-interacting protein SKIP SNW domain-containing protein</fullName>
    </recommendedName>
</protein>
<dbReference type="GO" id="GO:0005681">
    <property type="term" value="C:spliceosomal complex"/>
    <property type="evidence" value="ECO:0007669"/>
    <property type="project" value="InterPro"/>
</dbReference>
<sequence length="545" mass="61330">MSLSSILPAPTNAVWDREDERRAAAINAPTMGALVSAKIAAPPYGQRKGWVPRTEADFGDGGAFPEIHVAQYPLGMGAPGNTGKKPTALAIQLDQTGKIKYDAIARQGHGKDKIVYSNINQLLPAEVLAEDAEELRRPDEETIEETTEATRRALEKLTNQKISAALPVRHAERAAPAQYIRYTPSQQGDAFNSGAKQRVIRMVEAQVDPMEPPKFRINKKIPRGPPSPPAPVLHSPSRKVTVKEQKEWKIPPCISNWKNAKGYTIPLDKRLAADGRGLQQVHINEKFAKMAEALYIADRKAREAVEARAQLEKKLAQKEKEKKEDMLRQMAQRAREERAGLRMPDEAATTAESRERDDLRAERHRERARDRNIARAAPDKRSKLQRERERDISEQIALGMPAKTNTGGETMFDQRLFNTTKGMDSGYGDDEAYNVYDKPWRESASLASHLYRPSKQLDNDVYGADLDKIVNTNRFVPDKEFSGTDRSGANARSGPVQFEREEEDPFGLDQFLNMAKKAQKAPKRRDDKPDDREKDRGGDKKRRRV</sequence>
<dbReference type="Proteomes" id="UP000594454">
    <property type="component" value="Chromosome 3"/>
</dbReference>
<dbReference type="AlphaFoldDB" id="A0A7R8YTH8"/>
<evidence type="ECO:0000259" key="3">
    <source>
        <dbReference type="Pfam" id="PF02731"/>
    </source>
</evidence>
<dbReference type="Pfam" id="PF02731">
    <property type="entry name" value="SKIP_SNW"/>
    <property type="match status" value="1"/>
</dbReference>
<organism evidence="4 5">
    <name type="scientific">Hermetia illucens</name>
    <name type="common">Black soldier fly</name>
    <dbReference type="NCBI Taxonomy" id="343691"/>
    <lineage>
        <taxon>Eukaryota</taxon>
        <taxon>Metazoa</taxon>
        <taxon>Ecdysozoa</taxon>
        <taxon>Arthropoda</taxon>
        <taxon>Hexapoda</taxon>
        <taxon>Insecta</taxon>
        <taxon>Pterygota</taxon>
        <taxon>Neoptera</taxon>
        <taxon>Endopterygota</taxon>
        <taxon>Diptera</taxon>
        <taxon>Brachycera</taxon>
        <taxon>Stratiomyomorpha</taxon>
        <taxon>Stratiomyidae</taxon>
        <taxon>Hermetiinae</taxon>
        <taxon>Hermetia</taxon>
    </lineage>
</organism>
<feature type="compositionally biased region" description="Basic and acidic residues" evidence="2">
    <location>
        <begin position="352"/>
        <end position="391"/>
    </location>
</feature>
<evidence type="ECO:0000313" key="4">
    <source>
        <dbReference type="EMBL" id="CAD7084752.1"/>
    </source>
</evidence>
<dbReference type="InterPro" id="IPR017862">
    <property type="entry name" value="SKI-int_prot_SKIP"/>
</dbReference>
<evidence type="ECO:0000256" key="2">
    <source>
        <dbReference type="SAM" id="MobiDB-lite"/>
    </source>
</evidence>
<dbReference type="OrthoDB" id="666364at2759"/>
<dbReference type="PANTHER" id="PTHR12096">
    <property type="entry name" value="NUCLEAR PROTEIN SKIP-RELATED"/>
    <property type="match status" value="1"/>
</dbReference>
<comment type="similarity">
    <text evidence="1">Belongs to the SNW family.</text>
</comment>
<evidence type="ECO:0000313" key="5">
    <source>
        <dbReference type="Proteomes" id="UP000594454"/>
    </source>
</evidence>
<reference evidence="4 5" key="1">
    <citation type="submission" date="2020-11" db="EMBL/GenBank/DDBJ databases">
        <authorList>
            <person name="Wallbank WR R."/>
            <person name="Pardo Diaz C."/>
            <person name="Kozak K."/>
            <person name="Martin S."/>
            <person name="Jiggins C."/>
            <person name="Moest M."/>
            <person name="Warren A I."/>
            <person name="Generalovic N T."/>
            <person name="Byers J.R.P. K."/>
            <person name="Montejo-Kovacevich G."/>
            <person name="Yen C E."/>
        </authorList>
    </citation>
    <scope>NUCLEOTIDE SEQUENCE [LARGE SCALE GENOMIC DNA]</scope>
</reference>
<feature type="region of interest" description="Disordered" evidence="2">
    <location>
        <begin position="477"/>
        <end position="545"/>
    </location>
</feature>
<dbReference type="GO" id="GO:0000398">
    <property type="term" value="P:mRNA splicing, via spliceosome"/>
    <property type="evidence" value="ECO:0007669"/>
    <property type="project" value="InterPro"/>
</dbReference>
<feature type="compositionally biased region" description="Basic and acidic residues" evidence="2">
    <location>
        <begin position="524"/>
        <end position="538"/>
    </location>
</feature>
<dbReference type="FunCoup" id="A0A7R8YTH8">
    <property type="interactions" value="1826"/>
</dbReference>
<keyword evidence="5" id="KW-1185">Reference proteome</keyword>
<dbReference type="InterPro" id="IPR004015">
    <property type="entry name" value="SKI-int_prot_SKIP_SNW-dom"/>
</dbReference>
<feature type="region of interest" description="Disordered" evidence="2">
    <location>
        <begin position="217"/>
        <end position="236"/>
    </location>
</feature>
<feature type="domain" description="SKI-interacting protein SKIP SNW" evidence="3">
    <location>
        <begin position="178"/>
        <end position="338"/>
    </location>
</feature>
<evidence type="ECO:0000256" key="1">
    <source>
        <dbReference type="ARBA" id="ARBA00010197"/>
    </source>
</evidence>
<gene>
    <name evidence="4" type="ORF">HERILL_LOCUS7630</name>
</gene>
<feature type="compositionally biased region" description="Basic and acidic residues" evidence="2">
    <location>
        <begin position="316"/>
        <end position="345"/>
    </location>
</feature>
<dbReference type="InParanoid" id="A0A7R8YTH8"/>